<evidence type="ECO:0000313" key="3">
    <source>
        <dbReference type="Proteomes" id="UP001321486"/>
    </source>
</evidence>
<dbReference type="EMBL" id="AP027732">
    <property type="protein sequence ID" value="BDZ47928.1"/>
    <property type="molecule type" value="Genomic_DNA"/>
</dbReference>
<keyword evidence="3" id="KW-1185">Reference proteome</keyword>
<name>A0ABN6XUX1_9MICO</name>
<evidence type="ECO:0000313" key="2">
    <source>
        <dbReference type="EMBL" id="BDZ47928.1"/>
    </source>
</evidence>
<accession>A0ABN6XUX1</accession>
<reference evidence="3" key="1">
    <citation type="journal article" date="2019" name="Int. J. Syst. Evol. Microbiol.">
        <title>The Global Catalogue of Microorganisms (GCM) 10K type strain sequencing project: providing services to taxonomists for standard genome sequencing and annotation.</title>
        <authorList>
            <consortium name="The Broad Institute Genomics Platform"/>
            <consortium name="The Broad Institute Genome Sequencing Center for Infectious Disease"/>
            <person name="Wu L."/>
            <person name="Ma J."/>
        </authorList>
    </citation>
    <scope>NUCLEOTIDE SEQUENCE [LARGE SCALE GENOMIC DNA]</scope>
    <source>
        <strain evidence="3">NBRC 108728</strain>
    </source>
</reference>
<organism evidence="2 3">
    <name type="scientific">Frondihabitans sucicola</name>
    <dbReference type="NCBI Taxonomy" id="1268041"/>
    <lineage>
        <taxon>Bacteria</taxon>
        <taxon>Bacillati</taxon>
        <taxon>Actinomycetota</taxon>
        <taxon>Actinomycetes</taxon>
        <taxon>Micrococcales</taxon>
        <taxon>Microbacteriaceae</taxon>
        <taxon>Frondihabitans</taxon>
    </lineage>
</organism>
<protein>
    <submittedName>
        <fullName evidence="2">Uncharacterized protein</fullName>
    </submittedName>
</protein>
<evidence type="ECO:0000256" key="1">
    <source>
        <dbReference type="SAM" id="MobiDB-lite"/>
    </source>
</evidence>
<feature type="compositionally biased region" description="Basic and acidic residues" evidence="1">
    <location>
        <begin position="11"/>
        <end position="21"/>
    </location>
</feature>
<dbReference type="Proteomes" id="UP001321486">
    <property type="component" value="Chromosome"/>
</dbReference>
<gene>
    <name evidence="2" type="ORF">GCM10025867_01690</name>
</gene>
<proteinExistence type="predicted"/>
<feature type="region of interest" description="Disordered" evidence="1">
    <location>
        <begin position="1"/>
        <end position="34"/>
    </location>
</feature>
<sequence>MSCDSQLLHGARADDRGRDAGVVDDERDGHVDERHPVRFGEEGEFFDDVELALVRGASHVEPGGRAGLRGRAPRASFRHFPVSHAPESGL</sequence>